<dbReference type="Pfam" id="PF02754">
    <property type="entry name" value="CCG"/>
    <property type="match status" value="1"/>
</dbReference>
<evidence type="ECO:0000256" key="2">
    <source>
        <dbReference type="ARBA" id="ARBA00022723"/>
    </source>
</evidence>
<proteinExistence type="predicted"/>
<dbReference type="PANTHER" id="PTHR32479:SF20">
    <property type="entry name" value="GLYCOLATE OXIDASE IRON-SULFUR SUBUNIT"/>
    <property type="match status" value="1"/>
</dbReference>
<keyword evidence="2" id="KW-0479">Metal-binding</keyword>
<protein>
    <submittedName>
        <fullName evidence="7">Cysteine-rich domain protein</fullName>
    </submittedName>
</protein>
<dbReference type="PATRIC" id="fig|1352357.3.peg.1145"/>
<evidence type="ECO:0000256" key="4">
    <source>
        <dbReference type="ARBA" id="ARBA00023004"/>
    </source>
</evidence>
<dbReference type="GO" id="GO:0051539">
    <property type="term" value="F:4 iron, 4 sulfur cluster binding"/>
    <property type="evidence" value="ECO:0007669"/>
    <property type="project" value="UniProtKB-KW"/>
</dbReference>
<keyword evidence="4" id="KW-0408">Iron</keyword>
<evidence type="ECO:0000256" key="5">
    <source>
        <dbReference type="ARBA" id="ARBA00023014"/>
    </source>
</evidence>
<evidence type="ECO:0000313" key="7">
    <source>
        <dbReference type="EMBL" id="EQD88855.1"/>
    </source>
</evidence>
<dbReference type="GO" id="GO:0046872">
    <property type="term" value="F:metal ion binding"/>
    <property type="evidence" value="ECO:0007669"/>
    <property type="project" value="UniProtKB-KW"/>
</dbReference>
<name>T2S976_HELPX</name>
<accession>T2S976</accession>
<reference evidence="7 8" key="1">
    <citation type="journal article" date="2013" name="Genome Announc.">
        <title>Genome Sequences of Three hpAfrica2 Strains of Helicobacter pylori.</title>
        <authorList>
            <person name="Duncan S.S."/>
            <person name="Bertoli M.T."/>
            <person name="Kersulyte D."/>
            <person name="Valk P.L."/>
            <person name="Tamma S."/>
            <person name="Segal I."/>
            <person name="McClain M.S."/>
            <person name="Cover T.L."/>
            <person name="Berg D.E."/>
        </authorList>
    </citation>
    <scope>NUCLEOTIDE SEQUENCE [LARGE SCALE GENOMIC DNA]</scope>
    <source>
        <strain evidence="7 8">SouthAfrica50</strain>
    </source>
</reference>
<keyword evidence="1" id="KW-0004">4Fe-4S</keyword>
<keyword evidence="5" id="KW-0411">Iron-sulfur</keyword>
<evidence type="ECO:0000256" key="3">
    <source>
        <dbReference type="ARBA" id="ARBA00022737"/>
    </source>
</evidence>
<dbReference type="InterPro" id="IPR004017">
    <property type="entry name" value="Cys_rich_dom"/>
</dbReference>
<gene>
    <name evidence="7" type="ORF">HPSA50_1176</name>
</gene>
<dbReference type="AlphaFoldDB" id="T2S976"/>
<keyword evidence="3" id="KW-0677">Repeat</keyword>
<dbReference type="Proteomes" id="UP000015816">
    <property type="component" value="Unassembled WGS sequence"/>
</dbReference>
<dbReference type="PANTHER" id="PTHR32479">
    <property type="entry name" value="GLYCOLATE OXIDASE IRON-SULFUR SUBUNIT"/>
    <property type="match status" value="1"/>
</dbReference>
<feature type="domain" description="Cysteine-rich" evidence="6">
    <location>
        <begin position="2"/>
        <end position="84"/>
    </location>
</feature>
<sequence>MITYHNPCHAKKTLNAHKEVRNLLNSHYEIKEMPDNCCGFGGITMQTEKAEFSSKVGLLRAKEIMDTKAGILSAECGACHMQLNNALKSLDAPNTPSFLHPLELIAKALKSAE</sequence>
<evidence type="ECO:0000259" key="6">
    <source>
        <dbReference type="Pfam" id="PF02754"/>
    </source>
</evidence>
<evidence type="ECO:0000313" key="8">
    <source>
        <dbReference type="Proteomes" id="UP000015816"/>
    </source>
</evidence>
<comment type="caution">
    <text evidence="7">The sequence shown here is derived from an EMBL/GenBank/DDBJ whole genome shotgun (WGS) entry which is preliminary data.</text>
</comment>
<evidence type="ECO:0000256" key="1">
    <source>
        <dbReference type="ARBA" id="ARBA00022485"/>
    </source>
</evidence>
<dbReference type="GO" id="GO:0016491">
    <property type="term" value="F:oxidoreductase activity"/>
    <property type="evidence" value="ECO:0007669"/>
    <property type="project" value="UniProtKB-ARBA"/>
</dbReference>
<organism evidence="7 8">
    <name type="scientific">Helicobacter pylori SouthAfrica50</name>
    <dbReference type="NCBI Taxonomy" id="1352357"/>
    <lineage>
        <taxon>Bacteria</taxon>
        <taxon>Pseudomonadati</taxon>
        <taxon>Campylobacterota</taxon>
        <taxon>Epsilonproteobacteria</taxon>
        <taxon>Campylobacterales</taxon>
        <taxon>Helicobacteraceae</taxon>
        <taxon>Helicobacter</taxon>
    </lineage>
</organism>
<dbReference type="EMBL" id="AVNI01000002">
    <property type="protein sequence ID" value="EQD88855.1"/>
    <property type="molecule type" value="Genomic_DNA"/>
</dbReference>